<sequence length="148" mass="17129">MSSTIYKLIPEDVHFMPEKANVEQVRSYLASIFPVDKISIEQSEDIQFVDQGENFDQITCPSCDTVIELKWWHQAMDNAWQSAFKDLDVQLPCCSAHNTLHGLHYDFPAGFSRLIFEIENPEEEVTAEQVRMVEQLLGCKIRMVNARY</sequence>
<accession>A0A161UTP4</accession>
<dbReference type="EMBL" id="LQRA01000044">
    <property type="protein sequence ID" value="KZE81121.1"/>
    <property type="molecule type" value="Genomic_DNA"/>
</dbReference>
<dbReference type="STRING" id="1007103.GCA_000213315_06451"/>
<comment type="caution">
    <text evidence="1">The sequence shown here is derived from an EMBL/GenBank/DDBJ whole genome shotgun (WGS) entry which is preliminary data.</text>
</comment>
<protein>
    <submittedName>
        <fullName evidence="1">Uncharacterized protein</fullName>
    </submittedName>
</protein>
<dbReference type="RefSeq" id="WP_063179082.1">
    <property type="nucleotide sequence ID" value="NZ_LQRA01000044.1"/>
</dbReference>
<proteinExistence type="predicted"/>
<organism evidence="1 2">
    <name type="scientific">Paenibacillus elgii</name>
    <dbReference type="NCBI Taxonomy" id="189691"/>
    <lineage>
        <taxon>Bacteria</taxon>
        <taxon>Bacillati</taxon>
        <taxon>Bacillota</taxon>
        <taxon>Bacilli</taxon>
        <taxon>Bacillales</taxon>
        <taxon>Paenibacillaceae</taxon>
        <taxon>Paenibacillus</taxon>
    </lineage>
</organism>
<evidence type="ECO:0000313" key="1">
    <source>
        <dbReference type="EMBL" id="KZE81121.1"/>
    </source>
</evidence>
<dbReference type="Proteomes" id="UP000076563">
    <property type="component" value="Unassembled WGS sequence"/>
</dbReference>
<dbReference type="eggNOG" id="ENOG5032QZ9">
    <property type="taxonomic scope" value="Bacteria"/>
</dbReference>
<evidence type="ECO:0000313" key="2">
    <source>
        <dbReference type="Proteomes" id="UP000076563"/>
    </source>
</evidence>
<dbReference type="AlphaFoldDB" id="A0A161UTP4"/>
<dbReference type="OrthoDB" id="7871924at2"/>
<gene>
    <name evidence="1" type="ORF">AV654_01095</name>
</gene>
<name>A0A161UTP4_9BACL</name>
<keyword evidence="2" id="KW-1185">Reference proteome</keyword>
<reference evidence="2" key="1">
    <citation type="submission" date="2016-01" db="EMBL/GenBank/DDBJ databases">
        <title>Draft genome of Chromobacterium sp. F49.</title>
        <authorList>
            <person name="Hong K.W."/>
        </authorList>
    </citation>
    <scope>NUCLEOTIDE SEQUENCE [LARGE SCALE GENOMIC DNA]</scope>
    <source>
        <strain evidence="2">M63</strain>
    </source>
</reference>